<proteinExistence type="inferred from homology"/>
<keyword evidence="4 9" id="KW-0812">Transmembrane</keyword>
<dbReference type="Pfam" id="PF04347">
    <property type="entry name" value="FliO"/>
    <property type="match status" value="1"/>
</dbReference>
<keyword evidence="6 9" id="KW-0472">Membrane</keyword>
<evidence type="ECO:0000256" key="6">
    <source>
        <dbReference type="ARBA" id="ARBA00023136"/>
    </source>
</evidence>
<dbReference type="InterPro" id="IPR052205">
    <property type="entry name" value="FliO/MopB"/>
</dbReference>
<dbReference type="PANTHER" id="PTHR38766:SF1">
    <property type="entry name" value="FLAGELLAR PROTEIN FLIO"/>
    <property type="match status" value="1"/>
</dbReference>
<keyword evidence="5 9" id="KW-1133">Transmembrane helix</keyword>
<dbReference type="PANTHER" id="PTHR38766">
    <property type="entry name" value="FLAGELLAR PROTEIN FLIO"/>
    <property type="match status" value="1"/>
</dbReference>
<evidence type="ECO:0000313" key="10">
    <source>
        <dbReference type="EMBL" id="VAW78095.1"/>
    </source>
</evidence>
<accession>A0A3B0YB72</accession>
<dbReference type="InterPro" id="IPR022781">
    <property type="entry name" value="Flagellar_biosynth_FliO"/>
</dbReference>
<gene>
    <name evidence="10" type="ORF">MNBD_GAMMA13-131</name>
</gene>
<comment type="similarity">
    <text evidence="8">Belongs to the FliO/MopB family.</text>
</comment>
<evidence type="ECO:0000256" key="4">
    <source>
        <dbReference type="ARBA" id="ARBA00022692"/>
    </source>
</evidence>
<evidence type="ECO:0000256" key="5">
    <source>
        <dbReference type="ARBA" id="ARBA00022989"/>
    </source>
</evidence>
<keyword evidence="3" id="KW-1003">Cell membrane</keyword>
<name>A0A3B0YB72_9ZZZZ</name>
<dbReference type="NCBIfam" id="TIGR03500">
    <property type="entry name" value="FliO_TIGR"/>
    <property type="match status" value="1"/>
</dbReference>
<feature type="transmembrane region" description="Helical" evidence="9">
    <location>
        <begin position="37"/>
        <end position="58"/>
    </location>
</feature>
<protein>
    <submittedName>
        <fullName evidence="10">Flagellar biosynthesis protein FliO</fullName>
    </submittedName>
</protein>
<evidence type="ECO:0000256" key="1">
    <source>
        <dbReference type="ARBA" id="ARBA00004117"/>
    </source>
</evidence>
<dbReference type="GO" id="GO:0009425">
    <property type="term" value="C:bacterial-type flagellum basal body"/>
    <property type="evidence" value="ECO:0007669"/>
    <property type="project" value="UniProtKB-SubCell"/>
</dbReference>
<keyword evidence="10" id="KW-0969">Cilium</keyword>
<dbReference type="GO" id="GO:0005886">
    <property type="term" value="C:plasma membrane"/>
    <property type="evidence" value="ECO:0007669"/>
    <property type="project" value="UniProtKB-SubCell"/>
</dbReference>
<evidence type="ECO:0000256" key="2">
    <source>
        <dbReference type="ARBA" id="ARBA00004236"/>
    </source>
</evidence>
<organism evidence="10">
    <name type="scientific">hydrothermal vent metagenome</name>
    <dbReference type="NCBI Taxonomy" id="652676"/>
    <lineage>
        <taxon>unclassified sequences</taxon>
        <taxon>metagenomes</taxon>
        <taxon>ecological metagenomes</taxon>
    </lineage>
</organism>
<dbReference type="AlphaFoldDB" id="A0A3B0YB72"/>
<keyword evidence="10" id="KW-0282">Flagellum</keyword>
<dbReference type="GO" id="GO:0044781">
    <property type="term" value="P:bacterial-type flagellum organization"/>
    <property type="evidence" value="ECO:0007669"/>
    <property type="project" value="InterPro"/>
</dbReference>
<dbReference type="EMBL" id="UOFK01000140">
    <property type="protein sequence ID" value="VAW78095.1"/>
    <property type="molecule type" value="Genomic_DNA"/>
</dbReference>
<sequence length="139" mass="14596">MMPSFTLRADEAATAVVSKTGLATLPASQDPIAMTNLWQLTLGMLAVLALILLIAWLLKRSGGFQMASGGGLRVLGGLSMGARERVVLIQVGDTQLLLGVAPGRVQTLHVLDQPLQHNTLSGGGFAEQLSKVLKKNKPA</sequence>
<keyword evidence="10" id="KW-0966">Cell projection</keyword>
<evidence type="ECO:0000256" key="3">
    <source>
        <dbReference type="ARBA" id="ARBA00022475"/>
    </source>
</evidence>
<evidence type="ECO:0000256" key="8">
    <source>
        <dbReference type="ARBA" id="ARBA00037937"/>
    </source>
</evidence>
<reference evidence="10" key="1">
    <citation type="submission" date="2018-06" db="EMBL/GenBank/DDBJ databases">
        <authorList>
            <person name="Zhirakovskaya E."/>
        </authorList>
    </citation>
    <scope>NUCLEOTIDE SEQUENCE</scope>
</reference>
<evidence type="ECO:0000256" key="7">
    <source>
        <dbReference type="ARBA" id="ARBA00023143"/>
    </source>
</evidence>
<evidence type="ECO:0000256" key="9">
    <source>
        <dbReference type="SAM" id="Phobius"/>
    </source>
</evidence>
<comment type="subcellular location">
    <subcellularLocation>
        <location evidence="1">Bacterial flagellum basal body</location>
    </subcellularLocation>
    <subcellularLocation>
        <location evidence="2">Cell membrane</location>
    </subcellularLocation>
</comment>
<keyword evidence="7" id="KW-0975">Bacterial flagellum</keyword>